<dbReference type="RefSeq" id="WP_142707089.1">
    <property type="nucleotide sequence ID" value="NZ_VIRS01000018.1"/>
</dbReference>
<organism evidence="1 2">
    <name type="scientific">Cryptosporangium phraense</name>
    <dbReference type="NCBI Taxonomy" id="2593070"/>
    <lineage>
        <taxon>Bacteria</taxon>
        <taxon>Bacillati</taxon>
        <taxon>Actinomycetota</taxon>
        <taxon>Actinomycetes</taxon>
        <taxon>Cryptosporangiales</taxon>
        <taxon>Cryptosporangiaceae</taxon>
        <taxon>Cryptosporangium</taxon>
    </lineage>
</organism>
<accession>A0A545AM47</accession>
<sequence>MTGCTRCGGPGLLAVESAVLCAGCDLDHPTGGPIVLWFAVNGQIDTTAQLDEVAALVRRWVDGLELEASVDAWMAQLAAPAAAGAGLICDFCETAVPRWAYRAGPAASVPAGDWYACDDCRPYVDAREWAGLADVVGDERTESWVAFAEAEPCAARPWPPRARIYRWP</sequence>
<dbReference type="Proteomes" id="UP000317982">
    <property type="component" value="Unassembled WGS sequence"/>
</dbReference>
<dbReference type="InterPro" id="IPR046267">
    <property type="entry name" value="DUF6300"/>
</dbReference>
<evidence type="ECO:0000313" key="1">
    <source>
        <dbReference type="EMBL" id="TQS42399.1"/>
    </source>
</evidence>
<dbReference type="AlphaFoldDB" id="A0A545AM47"/>
<dbReference type="InParanoid" id="A0A545AM47"/>
<evidence type="ECO:0000313" key="2">
    <source>
        <dbReference type="Proteomes" id="UP000317982"/>
    </source>
</evidence>
<protein>
    <submittedName>
        <fullName evidence="1">Uncharacterized protein</fullName>
    </submittedName>
</protein>
<dbReference type="Pfam" id="PF19817">
    <property type="entry name" value="DUF6300"/>
    <property type="match status" value="1"/>
</dbReference>
<proteinExistence type="predicted"/>
<dbReference type="OrthoDB" id="4241965at2"/>
<reference evidence="1 2" key="1">
    <citation type="submission" date="2019-07" db="EMBL/GenBank/DDBJ databases">
        <title>Cryptosporangium phraense sp. nov., isolated from plant litter.</title>
        <authorList>
            <person name="Suriyachadkun C."/>
        </authorList>
    </citation>
    <scope>NUCLEOTIDE SEQUENCE [LARGE SCALE GENOMIC DNA]</scope>
    <source>
        <strain evidence="1 2">A-T 5661</strain>
    </source>
</reference>
<name>A0A545AM47_9ACTN</name>
<gene>
    <name evidence="1" type="ORF">FL583_24120</name>
</gene>
<keyword evidence="2" id="KW-1185">Reference proteome</keyword>
<dbReference type="EMBL" id="VIRS01000018">
    <property type="protein sequence ID" value="TQS42399.1"/>
    <property type="molecule type" value="Genomic_DNA"/>
</dbReference>
<comment type="caution">
    <text evidence="1">The sequence shown here is derived from an EMBL/GenBank/DDBJ whole genome shotgun (WGS) entry which is preliminary data.</text>
</comment>